<dbReference type="Proteomes" id="UP001234297">
    <property type="component" value="Chromosome 7"/>
</dbReference>
<organism evidence="1 2">
    <name type="scientific">Persea americana</name>
    <name type="common">Avocado</name>
    <dbReference type="NCBI Taxonomy" id="3435"/>
    <lineage>
        <taxon>Eukaryota</taxon>
        <taxon>Viridiplantae</taxon>
        <taxon>Streptophyta</taxon>
        <taxon>Embryophyta</taxon>
        <taxon>Tracheophyta</taxon>
        <taxon>Spermatophyta</taxon>
        <taxon>Magnoliopsida</taxon>
        <taxon>Magnoliidae</taxon>
        <taxon>Laurales</taxon>
        <taxon>Lauraceae</taxon>
        <taxon>Persea</taxon>
    </lineage>
</organism>
<dbReference type="EMBL" id="CM056815">
    <property type="protein sequence ID" value="KAJ8629471.1"/>
    <property type="molecule type" value="Genomic_DNA"/>
</dbReference>
<gene>
    <name evidence="1" type="ORF">MRB53_022794</name>
</gene>
<accession>A0ACC2L7I1</accession>
<protein>
    <submittedName>
        <fullName evidence="1">Uncharacterized protein</fullName>
    </submittedName>
</protein>
<evidence type="ECO:0000313" key="2">
    <source>
        <dbReference type="Proteomes" id="UP001234297"/>
    </source>
</evidence>
<reference evidence="1 2" key="1">
    <citation type="journal article" date="2022" name="Hortic Res">
        <title>A haplotype resolved chromosomal level avocado genome allows analysis of novel avocado genes.</title>
        <authorList>
            <person name="Nath O."/>
            <person name="Fletcher S.J."/>
            <person name="Hayward A."/>
            <person name="Shaw L.M."/>
            <person name="Masouleh A.K."/>
            <person name="Furtado A."/>
            <person name="Henry R.J."/>
            <person name="Mitter N."/>
        </authorList>
    </citation>
    <scope>NUCLEOTIDE SEQUENCE [LARGE SCALE GENOMIC DNA]</scope>
    <source>
        <strain evidence="2">cv. Hass</strain>
    </source>
</reference>
<sequence>MKPSPTNFLDLEDPGLTFGMDLDDGDPLDILSANILDNKLADSDFFNSFEDDFDDSDVSLKIMGVFLTTFRARLPHPLFVDIQPLLLDQDLLKQQVPPSPNSTSSLAIFSSRGHGSQHGGHGSHLESHVPHHWVDIVLQSANPPSSNYRRSCQVCQNFIHSVRPCKRRFNHSYNVADLPKSFAAMQFSDCTSPAWFKLSDMMPNVWFYKLKDMGKTRHHTISHTMNKKHPPSRPPSKHQPHLSLPRQSYYYSSDHPSLDKFHTSPIYPKASDTYFLPDTPRKHKKRNKRKSSKSSPKLVSSSVSAGCNCRTTLESVWNPDYSSNSPKSSPLLVETTTPVPDTVPEVSDRMVPWSSSCGCRVSSSATDIIIEVDEKSAFRQKSDGLNSVSELELPPILTKPAKSKKKADTFTSTSVELEERNAHGSLYVKVLKEGSSKNLKEEKTQGRRSTSSIQGLKLRTNSPRLASKKIQAYNRKSTSTNPKMHQQKSVSESFAVVKSSLDPKRDFRESMLEMIVENNIRASKDLEDLLACYLSLNSNEYHDVIVKVFEQIWFDLPVIQL</sequence>
<keyword evidence="2" id="KW-1185">Reference proteome</keyword>
<proteinExistence type="predicted"/>
<comment type="caution">
    <text evidence="1">The sequence shown here is derived from an EMBL/GenBank/DDBJ whole genome shotgun (WGS) entry which is preliminary data.</text>
</comment>
<evidence type="ECO:0000313" key="1">
    <source>
        <dbReference type="EMBL" id="KAJ8629471.1"/>
    </source>
</evidence>
<name>A0ACC2L7I1_PERAE</name>